<evidence type="ECO:0000256" key="1">
    <source>
        <dbReference type="SAM" id="SignalP"/>
    </source>
</evidence>
<evidence type="ECO:0000313" key="3">
    <source>
        <dbReference type="Proteomes" id="UP000756132"/>
    </source>
</evidence>
<accession>A0A9Q8LFJ5</accession>
<evidence type="ECO:0000313" key="2">
    <source>
        <dbReference type="EMBL" id="UJO16522.1"/>
    </source>
</evidence>
<dbReference type="KEGG" id="ffu:CLAFUR5_05031"/>
<reference evidence="2" key="1">
    <citation type="submission" date="2021-12" db="EMBL/GenBank/DDBJ databases">
        <authorList>
            <person name="Zaccaron A."/>
            <person name="Stergiopoulos I."/>
        </authorList>
    </citation>
    <scope>NUCLEOTIDE SEQUENCE</scope>
    <source>
        <strain evidence="2">Race5_Kim</strain>
    </source>
</reference>
<keyword evidence="3" id="KW-1185">Reference proteome</keyword>
<dbReference type="GeneID" id="71984909"/>
<organism evidence="2 3">
    <name type="scientific">Passalora fulva</name>
    <name type="common">Tomato leaf mold</name>
    <name type="synonym">Cladosporium fulvum</name>
    <dbReference type="NCBI Taxonomy" id="5499"/>
    <lineage>
        <taxon>Eukaryota</taxon>
        <taxon>Fungi</taxon>
        <taxon>Dikarya</taxon>
        <taxon>Ascomycota</taxon>
        <taxon>Pezizomycotina</taxon>
        <taxon>Dothideomycetes</taxon>
        <taxon>Dothideomycetidae</taxon>
        <taxon>Mycosphaerellales</taxon>
        <taxon>Mycosphaerellaceae</taxon>
        <taxon>Fulvia</taxon>
    </lineage>
</organism>
<gene>
    <name evidence="2" type="ORF">CLAFUR5_05031</name>
</gene>
<dbReference type="EMBL" id="CP090166">
    <property type="protein sequence ID" value="UJO16522.1"/>
    <property type="molecule type" value="Genomic_DNA"/>
</dbReference>
<name>A0A9Q8LFJ5_PASFU</name>
<dbReference type="OrthoDB" id="26525at2759"/>
<reference evidence="2" key="2">
    <citation type="journal article" date="2022" name="Microb. Genom.">
        <title>A chromosome-scale genome assembly of the tomato pathogen Cladosporium fulvum reveals a compartmentalized genome architecture and the presence of a dispensable chromosome.</title>
        <authorList>
            <person name="Zaccaron A.Z."/>
            <person name="Chen L.H."/>
            <person name="Samaras A."/>
            <person name="Stergiopoulos I."/>
        </authorList>
    </citation>
    <scope>NUCLEOTIDE SEQUENCE</scope>
    <source>
        <strain evidence="2">Race5_Kim</strain>
    </source>
</reference>
<dbReference type="AlphaFoldDB" id="A0A9Q8LFJ5"/>
<dbReference type="RefSeq" id="XP_047760888.1">
    <property type="nucleotide sequence ID" value="XM_047904179.1"/>
</dbReference>
<protein>
    <submittedName>
        <fullName evidence="2">Uncharacterized protein</fullName>
    </submittedName>
</protein>
<proteinExistence type="predicted"/>
<feature type="chain" id="PRO_5040334872" evidence="1">
    <location>
        <begin position="20"/>
        <end position="137"/>
    </location>
</feature>
<keyword evidence="1" id="KW-0732">Signal</keyword>
<sequence length="137" mass="14092">MFTTKTILALSAVAITTFAAPAPVLTTQTITATHDFGAGPTAFSWTTIFTVTPAGGVAPTPILAKQTVGEPVKPEETTVVGAPVKVEPTPIVVPSPSKPTEHLTTQTITATADFGAGRVPFTWTTTFPVAPTPLHVA</sequence>
<feature type="signal peptide" evidence="1">
    <location>
        <begin position="1"/>
        <end position="19"/>
    </location>
</feature>
<dbReference type="Proteomes" id="UP000756132">
    <property type="component" value="Chromosome 4"/>
</dbReference>